<evidence type="ECO:0000313" key="4">
    <source>
        <dbReference type="Proteomes" id="UP000623467"/>
    </source>
</evidence>
<organism evidence="3 4">
    <name type="scientific">Mycena sanguinolenta</name>
    <dbReference type="NCBI Taxonomy" id="230812"/>
    <lineage>
        <taxon>Eukaryota</taxon>
        <taxon>Fungi</taxon>
        <taxon>Dikarya</taxon>
        <taxon>Basidiomycota</taxon>
        <taxon>Agaricomycotina</taxon>
        <taxon>Agaricomycetes</taxon>
        <taxon>Agaricomycetidae</taxon>
        <taxon>Agaricales</taxon>
        <taxon>Marasmiineae</taxon>
        <taxon>Mycenaceae</taxon>
        <taxon>Mycena</taxon>
    </lineage>
</organism>
<evidence type="ECO:0000313" key="3">
    <source>
        <dbReference type="EMBL" id="KAF7378390.1"/>
    </source>
</evidence>
<name>A0A8H6ZG80_9AGAR</name>
<feature type="chain" id="PRO_5034233696" description="Endo-1,3(4)-beta-glucanase 1 carbohydrate binding domain-containing protein" evidence="1">
    <location>
        <begin position="22"/>
        <end position="160"/>
    </location>
</feature>
<reference evidence="3" key="1">
    <citation type="submission" date="2020-05" db="EMBL/GenBank/DDBJ databases">
        <title>Mycena genomes resolve the evolution of fungal bioluminescence.</title>
        <authorList>
            <person name="Tsai I.J."/>
        </authorList>
    </citation>
    <scope>NUCLEOTIDE SEQUENCE</scope>
    <source>
        <strain evidence="3">160909Yilan</strain>
    </source>
</reference>
<accession>A0A8H6ZG80</accession>
<feature type="domain" description="Endo-1,3(4)-beta-glucanase 1 carbohydrate binding" evidence="2">
    <location>
        <begin position="24"/>
        <end position="71"/>
    </location>
</feature>
<dbReference type="EMBL" id="JACAZH010000001">
    <property type="protein sequence ID" value="KAF7378390.1"/>
    <property type="molecule type" value="Genomic_DNA"/>
</dbReference>
<gene>
    <name evidence="3" type="ORF">MSAN_00265500</name>
</gene>
<evidence type="ECO:0000259" key="2">
    <source>
        <dbReference type="Pfam" id="PF10645"/>
    </source>
</evidence>
<protein>
    <recommendedName>
        <fullName evidence="2">Endo-1,3(4)-beta-glucanase 1 carbohydrate binding domain-containing protein</fullName>
    </recommendedName>
</protein>
<feature type="signal peptide" evidence="1">
    <location>
        <begin position="1"/>
        <end position="21"/>
    </location>
</feature>
<dbReference type="OrthoDB" id="3000963at2759"/>
<evidence type="ECO:0000256" key="1">
    <source>
        <dbReference type="SAM" id="SignalP"/>
    </source>
</evidence>
<dbReference type="Proteomes" id="UP000623467">
    <property type="component" value="Unassembled WGS sequence"/>
</dbReference>
<dbReference type="InterPro" id="IPR018909">
    <property type="entry name" value="Eng1_septum"/>
</dbReference>
<keyword evidence="4" id="KW-1185">Reference proteome</keyword>
<proteinExistence type="predicted"/>
<keyword evidence="1" id="KW-0732">Signal</keyword>
<dbReference type="AlphaFoldDB" id="A0A8H6ZG80"/>
<sequence length="160" mass="16862">MARGFSLLLTALVSAAVAVHGLQTCGSAQYDPSQYTCFNNSQLCPIVNGDAYQSCGPNQCYSKKQYTCFNGNFLCPVTSGGIATQACGNACYSPYQYSCNANNQLVPVPPCIAGGVNEVCNTQGCFQLPCCKGYISIADHCRDPCEVVPSSCPNGTNPLL</sequence>
<dbReference type="Pfam" id="PF10645">
    <property type="entry name" value="Carb_bind"/>
    <property type="match status" value="1"/>
</dbReference>
<dbReference type="GO" id="GO:0030246">
    <property type="term" value="F:carbohydrate binding"/>
    <property type="evidence" value="ECO:0007669"/>
    <property type="project" value="InterPro"/>
</dbReference>
<comment type="caution">
    <text evidence="3">The sequence shown here is derived from an EMBL/GenBank/DDBJ whole genome shotgun (WGS) entry which is preliminary data.</text>
</comment>